<feature type="signal peptide" evidence="7">
    <location>
        <begin position="1"/>
        <end position="44"/>
    </location>
</feature>
<dbReference type="InterPro" id="IPR015943">
    <property type="entry name" value="WD40/YVTN_repeat-like_dom_sf"/>
</dbReference>
<evidence type="ECO:0000259" key="8">
    <source>
        <dbReference type="PROSITE" id="PS50234"/>
    </source>
</evidence>
<evidence type="ECO:0000256" key="1">
    <source>
        <dbReference type="ARBA" id="ARBA00004561"/>
    </source>
</evidence>
<evidence type="ECO:0000256" key="3">
    <source>
        <dbReference type="ARBA" id="ARBA00022558"/>
    </source>
</evidence>
<comment type="subcellular location">
    <subcellularLocation>
        <location evidence="1">Fimbrium</location>
    </subcellularLocation>
</comment>
<dbReference type="Pfam" id="PF13519">
    <property type="entry name" value="VWA_2"/>
    <property type="match status" value="1"/>
</dbReference>
<keyword evidence="5" id="KW-0106">Calcium</keyword>
<comment type="caution">
    <text evidence="9">The sequence shown here is derived from an EMBL/GenBank/DDBJ whole genome shotgun (WGS) entry which is preliminary data.</text>
</comment>
<keyword evidence="6" id="KW-0281">Fimbrium</keyword>
<reference evidence="9 10" key="1">
    <citation type="submission" date="2018-05" db="EMBL/GenBank/DDBJ databases">
        <title>Leucothrix arctica sp. nov., isolated from Arctic seawater.</title>
        <authorList>
            <person name="Choi A."/>
            <person name="Baek K."/>
        </authorList>
    </citation>
    <scope>NUCLEOTIDE SEQUENCE [LARGE SCALE GENOMIC DNA]</scope>
    <source>
        <strain evidence="9 10">IMCC9719</strain>
    </source>
</reference>
<dbReference type="PROSITE" id="PS50234">
    <property type="entry name" value="VWFA"/>
    <property type="match status" value="1"/>
</dbReference>
<dbReference type="Pfam" id="PF05567">
    <property type="entry name" value="T4P_PilY1"/>
    <property type="match status" value="1"/>
</dbReference>
<dbReference type="InterPro" id="IPR002035">
    <property type="entry name" value="VWF_A"/>
</dbReference>
<dbReference type="Proteomes" id="UP000245506">
    <property type="component" value="Unassembled WGS sequence"/>
</dbReference>
<dbReference type="PROSITE" id="PS00018">
    <property type="entry name" value="EF_HAND_1"/>
    <property type="match status" value="1"/>
</dbReference>
<dbReference type="InterPro" id="IPR008707">
    <property type="entry name" value="B-propeller_PilY1"/>
</dbReference>
<keyword evidence="10" id="KW-1185">Reference proteome</keyword>
<dbReference type="SUPFAM" id="SSF50998">
    <property type="entry name" value="Quinoprotein alcohol dehydrogenase-like"/>
    <property type="match status" value="1"/>
</dbReference>
<dbReference type="Gene3D" id="2.130.10.10">
    <property type="entry name" value="YVTN repeat-like/Quinoprotein amine dehydrogenase"/>
    <property type="match status" value="1"/>
</dbReference>
<dbReference type="InterPro" id="IPR036465">
    <property type="entry name" value="vWFA_dom_sf"/>
</dbReference>
<evidence type="ECO:0000313" key="9">
    <source>
        <dbReference type="EMBL" id="PWQ98365.1"/>
    </source>
</evidence>
<keyword evidence="4" id="KW-0479">Metal-binding</keyword>
<feature type="chain" id="PRO_5016355016" description="VWFA domain-containing protein" evidence="7">
    <location>
        <begin position="45"/>
        <end position="1260"/>
    </location>
</feature>
<evidence type="ECO:0000256" key="6">
    <source>
        <dbReference type="ARBA" id="ARBA00023263"/>
    </source>
</evidence>
<evidence type="ECO:0000256" key="5">
    <source>
        <dbReference type="ARBA" id="ARBA00022837"/>
    </source>
</evidence>
<organism evidence="9 10">
    <name type="scientific">Leucothrix arctica</name>
    <dbReference type="NCBI Taxonomy" id="1481894"/>
    <lineage>
        <taxon>Bacteria</taxon>
        <taxon>Pseudomonadati</taxon>
        <taxon>Pseudomonadota</taxon>
        <taxon>Gammaproteobacteria</taxon>
        <taxon>Thiotrichales</taxon>
        <taxon>Thiotrichaceae</taxon>
        <taxon>Leucothrix</taxon>
    </lineage>
</organism>
<sequence>MTKLVTDKNKNKVIFKMIKHKKRTALFKSCLLVFGLQLSGVGLADDTEIYFSDSLTNADPNVMFVLDVSGSMDEEVESSGSTRFEAMKSALQTVVSSASSSVNIGLMNYGELPYRTEAHGIKFPITNIDSLARPIVVDSLPEHDDGNPAWVYSNLHEPSETITVRNYLSEMTDWYWKNSWYEVEKEGDALEEESHSGGTPIVGALFEAAMYFRGETVTFGERNVEGLDGNTENVDTYAHHNNTWAAHPSTYHGTPMGTKCGTTTTSRLNRTTTSIPDWYKCAAKSGDQDSPGYYENCEINEQCEIQTTTVTQTVTETTTVCEKQWSLVRSCSNSGRRNGCGGYYWSYDDVCSDQEVEVEIEEEIEQNFCDYEVCNEDQGSVVEADYKTPITEVCQNNYIVLLSDGQPTSYESNISSRGGISLSLVEGPVYTGLKAGTIAPLLDKSGGDETFSYEDCESNPTPSGFKSGICGPELTRFLADTDNSNLIGSQPINTYAIGFGLGDNPDATDYLKSLVTADDPDTSEVEGFFSVEDEVALSGAFAEILANITASTSSYASPGYSIDMKNGIQNEDFIYIPVFDKHLAPRWNGNLKKFKLSKSTVDGKSVTSITDLYGNVAVNELGVFEDSAVDFWSTATESVPDGKDVEKGGISELINPVSRTVLTDVACGASECDLSVEANEINETNALDGGSLTSTLLGLETGATEDERKKLVNFARGRILDVETQEYESVPHIGDMLHTEPVIVTYHEDHATTGVEGQQVIYAATNEGYLHAFDTTSGKELFAFMPESLLKNLKTQYDNSDLGNHAYGIDGIITTWVHDADGGGISAASGSEDQVILYFGMRRGGREYYALDVTSPHDPKLLWKIDGATTSGFSTLGQSWSTPYLAKIRVDASSAPREVAIFTGGYDTNQDNEVTTVARSADTVGMDIFIVDAKTGELLWSAQNGGSLGSALSNKTLLTHSIPGGARLLDMNEDGAVDRMYFADTGGQIFRLELPIGPTYGFADARLVKFADLGGSDINPRMFFNEPDVAMFTHLGKRYLTVSIGSGYRAHPANSDIEDRFYVLIDGAVNIPLETKLNSTESFVALTESANLVEITATGGNSISSIDEGTLEDKTIMDVDGKSGWYFVLPEDSEKVLATSVTSQGNVMFTTLVPDANAEVAVEDLCESPQTQGRYYSMNVLTGNAGSDLNGDGTITDSDLMLIISENEIPGSPQQVFNEPVCTSDACSQFVDIRVGKKNSALEEHDVSKLESVFWTDPTK</sequence>
<proteinExistence type="inferred from homology"/>
<comment type="similarity">
    <text evidence="2">Belongs to the PilY1 family.</text>
</comment>
<evidence type="ECO:0000256" key="7">
    <source>
        <dbReference type="SAM" id="SignalP"/>
    </source>
</evidence>
<dbReference type="GO" id="GO:0009289">
    <property type="term" value="C:pilus"/>
    <property type="evidence" value="ECO:0007669"/>
    <property type="project" value="UniProtKB-SubCell"/>
</dbReference>
<evidence type="ECO:0000256" key="4">
    <source>
        <dbReference type="ARBA" id="ARBA00022723"/>
    </source>
</evidence>
<name>A0A317CIH8_9GAMM</name>
<dbReference type="InterPro" id="IPR011047">
    <property type="entry name" value="Quinoprotein_ADH-like_sf"/>
</dbReference>
<gene>
    <name evidence="9" type="ORF">DKT75_04355</name>
</gene>
<feature type="domain" description="VWFA" evidence="8">
    <location>
        <begin position="61"/>
        <end position="111"/>
    </location>
</feature>
<keyword evidence="3" id="KW-1029">Fimbrium biogenesis</keyword>
<dbReference type="GO" id="GO:0046872">
    <property type="term" value="F:metal ion binding"/>
    <property type="evidence" value="ECO:0007669"/>
    <property type="project" value="UniProtKB-KW"/>
</dbReference>
<dbReference type="EMBL" id="QGKL01000012">
    <property type="protein sequence ID" value="PWQ98365.1"/>
    <property type="molecule type" value="Genomic_DNA"/>
</dbReference>
<dbReference type="InterPro" id="IPR018247">
    <property type="entry name" value="EF_Hand_1_Ca_BS"/>
</dbReference>
<protein>
    <recommendedName>
        <fullName evidence="8">VWFA domain-containing protein</fullName>
    </recommendedName>
</protein>
<accession>A0A317CIH8</accession>
<evidence type="ECO:0000256" key="2">
    <source>
        <dbReference type="ARBA" id="ARBA00008387"/>
    </source>
</evidence>
<dbReference type="SUPFAM" id="SSF53300">
    <property type="entry name" value="vWA-like"/>
    <property type="match status" value="1"/>
</dbReference>
<keyword evidence="7" id="KW-0732">Signal</keyword>
<evidence type="ECO:0000313" key="10">
    <source>
        <dbReference type="Proteomes" id="UP000245506"/>
    </source>
</evidence>
<dbReference type="Gene3D" id="3.40.50.410">
    <property type="entry name" value="von Willebrand factor, type A domain"/>
    <property type="match status" value="1"/>
</dbReference>
<dbReference type="AlphaFoldDB" id="A0A317CIH8"/>